<gene>
    <name evidence="5" type="ORF">DEO72_LG7g552</name>
    <name evidence="6" type="ORF">DEO72_LG7g553</name>
</gene>
<keyword evidence="3" id="KW-0067">ATP-binding</keyword>
<evidence type="ECO:0000259" key="4">
    <source>
        <dbReference type="PROSITE" id="PS50011"/>
    </source>
</evidence>
<dbReference type="Pfam" id="PF07714">
    <property type="entry name" value="PK_Tyr_Ser-Thr"/>
    <property type="match status" value="1"/>
</dbReference>
<name>A0A4D6MCW3_VIGUN</name>
<accession>A0A4D6MCW3</accession>
<evidence type="ECO:0000313" key="6">
    <source>
        <dbReference type="EMBL" id="QCD99272.1"/>
    </source>
</evidence>
<protein>
    <recommendedName>
        <fullName evidence="4">Protein kinase domain-containing protein</fullName>
    </recommendedName>
</protein>
<evidence type="ECO:0000256" key="3">
    <source>
        <dbReference type="ARBA" id="ARBA00022840"/>
    </source>
</evidence>
<sequence length="149" mass="16777">MSHCLVTGHLTTKSDVYSYGVVLLELLTGRRVVDKSRSNGGKSLVEWARPLLRDQKKLYSIIDCRLEGQFPMKGAMKVAMLAFKCLSPHPNARPTMSDVVKVLEPLQDFDDVFIGPFVYVATAWLGRHNEEVLSDVTVDRNRELQKNDG</sequence>
<dbReference type="PANTHER" id="PTHR47989:SF47">
    <property type="entry name" value="SERINE_THREONINE-PROTEIN KINASE PBL28-RELATED"/>
    <property type="match status" value="1"/>
</dbReference>
<keyword evidence="2" id="KW-0547">Nucleotide-binding</keyword>
<dbReference type="PROSITE" id="PS50011">
    <property type="entry name" value="PROTEIN_KINASE_DOM"/>
    <property type="match status" value="1"/>
</dbReference>
<dbReference type="InterPro" id="IPR011009">
    <property type="entry name" value="Kinase-like_dom_sf"/>
</dbReference>
<dbReference type="Proteomes" id="UP000501690">
    <property type="component" value="Linkage Group LG7"/>
</dbReference>
<dbReference type="Gene3D" id="1.10.510.10">
    <property type="entry name" value="Transferase(Phosphotransferase) domain 1"/>
    <property type="match status" value="1"/>
</dbReference>
<dbReference type="InterPro" id="IPR000719">
    <property type="entry name" value="Prot_kinase_dom"/>
</dbReference>
<dbReference type="InterPro" id="IPR001245">
    <property type="entry name" value="Ser-Thr/Tyr_kinase_cat_dom"/>
</dbReference>
<dbReference type="GO" id="GO:0004674">
    <property type="term" value="F:protein serine/threonine kinase activity"/>
    <property type="evidence" value="ECO:0007669"/>
    <property type="project" value="UniProtKB-KW"/>
</dbReference>
<dbReference type="EMBL" id="CP039351">
    <property type="protein sequence ID" value="QCD99272.1"/>
    <property type="molecule type" value="Genomic_DNA"/>
</dbReference>
<keyword evidence="1" id="KW-0808">Transferase</keyword>
<evidence type="ECO:0000256" key="1">
    <source>
        <dbReference type="ARBA" id="ARBA00022527"/>
    </source>
</evidence>
<keyword evidence="1" id="KW-0418">Kinase</keyword>
<evidence type="ECO:0000256" key="2">
    <source>
        <dbReference type="ARBA" id="ARBA00022741"/>
    </source>
</evidence>
<dbReference type="AlphaFoldDB" id="A0A4D6MCW3"/>
<evidence type="ECO:0000313" key="7">
    <source>
        <dbReference type="Proteomes" id="UP000501690"/>
    </source>
</evidence>
<evidence type="ECO:0000313" key="5">
    <source>
        <dbReference type="EMBL" id="QCD99271.1"/>
    </source>
</evidence>
<feature type="domain" description="Protein kinase" evidence="4">
    <location>
        <begin position="1"/>
        <end position="114"/>
    </location>
</feature>
<organism evidence="6 7">
    <name type="scientific">Vigna unguiculata</name>
    <name type="common">Cowpea</name>
    <dbReference type="NCBI Taxonomy" id="3917"/>
    <lineage>
        <taxon>Eukaryota</taxon>
        <taxon>Viridiplantae</taxon>
        <taxon>Streptophyta</taxon>
        <taxon>Embryophyta</taxon>
        <taxon>Tracheophyta</taxon>
        <taxon>Spermatophyta</taxon>
        <taxon>Magnoliopsida</taxon>
        <taxon>eudicotyledons</taxon>
        <taxon>Gunneridae</taxon>
        <taxon>Pentapetalae</taxon>
        <taxon>rosids</taxon>
        <taxon>fabids</taxon>
        <taxon>Fabales</taxon>
        <taxon>Fabaceae</taxon>
        <taxon>Papilionoideae</taxon>
        <taxon>50 kb inversion clade</taxon>
        <taxon>NPAAA clade</taxon>
        <taxon>indigoferoid/millettioid clade</taxon>
        <taxon>Phaseoleae</taxon>
        <taxon>Vigna</taxon>
    </lineage>
</organism>
<dbReference type="EMBL" id="CP039351">
    <property type="protein sequence ID" value="QCD99271.1"/>
    <property type="molecule type" value="Genomic_DNA"/>
</dbReference>
<proteinExistence type="predicted"/>
<dbReference type="PANTHER" id="PTHR47989">
    <property type="entry name" value="OS01G0750732 PROTEIN"/>
    <property type="match status" value="1"/>
</dbReference>
<keyword evidence="1" id="KW-0723">Serine/threonine-protein kinase</keyword>
<dbReference type="GO" id="GO:0005524">
    <property type="term" value="F:ATP binding"/>
    <property type="evidence" value="ECO:0007669"/>
    <property type="project" value="UniProtKB-KW"/>
</dbReference>
<keyword evidence="7" id="KW-1185">Reference proteome</keyword>
<reference evidence="6 7" key="1">
    <citation type="submission" date="2019-04" db="EMBL/GenBank/DDBJ databases">
        <title>An improved genome assembly and genetic linkage map for asparagus bean, Vigna unguiculata ssp. sesquipedialis.</title>
        <authorList>
            <person name="Xia Q."/>
            <person name="Zhang R."/>
            <person name="Dong Y."/>
        </authorList>
    </citation>
    <scope>NUCLEOTIDE SEQUENCE [LARGE SCALE GENOMIC DNA]</scope>
    <source>
        <tissue evidence="6">Leaf</tissue>
    </source>
</reference>
<dbReference type="SUPFAM" id="SSF56112">
    <property type="entry name" value="Protein kinase-like (PK-like)"/>
    <property type="match status" value="1"/>
</dbReference>